<reference evidence="6" key="1">
    <citation type="submission" date="2021-11" db="EMBL/GenBank/DDBJ databases">
        <authorList>
            <person name="Islam A."/>
            <person name="Islam S."/>
            <person name="Flora M.S."/>
            <person name="Rahman M."/>
            <person name="Ziaur R.M."/>
            <person name="Epstein J.H."/>
            <person name="Hassan M."/>
            <person name="Klassen M."/>
            <person name="Woodard K."/>
            <person name="Webb A."/>
            <person name="Webby R.J."/>
            <person name="El Zowalaty M.E."/>
        </authorList>
    </citation>
    <scope>NUCLEOTIDE SEQUENCE</scope>
    <source>
        <strain evidence="6">Pbs3</strain>
    </source>
</reference>
<dbReference type="GO" id="GO:0020037">
    <property type="term" value="F:heme binding"/>
    <property type="evidence" value="ECO:0007669"/>
    <property type="project" value="TreeGrafter"/>
</dbReference>
<evidence type="ECO:0000256" key="2">
    <source>
        <dbReference type="ARBA" id="ARBA00022723"/>
    </source>
</evidence>
<dbReference type="Gene3D" id="3.10.120.10">
    <property type="entry name" value="Cytochrome b5-like heme/steroid binding domain"/>
    <property type="match status" value="1"/>
</dbReference>
<accession>A0AAU9KRU7</accession>
<evidence type="ECO:0000313" key="6">
    <source>
        <dbReference type="EMBL" id="CAH0474909.1"/>
    </source>
</evidence>
<evidence type="ECO:0000256" key="4">
    <source>
        <dbReference type="ARBA" id="ARBA00038168"/>
    </source>
</evidence>
<organism evidence="6 7">
    <name type="scientific">Peronospora belbahrii</name>
    <dbReference type="NCBI Taxonomy" id="622444"/>
    <lineage>
        <taxon>Eukaryota</taxon>
        <taxon>Sar</taxon>
        <taxon>Stramenopiles</taxon>
        <taxon>Oomycota</taxon>
        <taxon>Peronosporomycetes</taxon>
        <taxon>Peronosporales</taxon>
        <taxon>Peronosporaceae</taxon>
        <taxon>Peronospora</taxon>
    </lineage>
</organism>
<dbReference type="InterPro" id="IPR050668">
    <property type="entry name" value="Cytochrome_b5"/>
</dbReference>
<evidence type="ECO:0000256" key="1">
    <source>
        <dbReference type="ARBA" id="ARBA00022617"/>
    </source>
</evidence>
<dbReference type="InterPro" id="IPR036400">
    <property type="entry name" value="Cyt_B5-like_heme/steroid_sf"/>
</dbReference>
<proteinExistence type="inferred from homology"/>
<name>A0AAU9KRU7_9STRA</name>
<dbReference type="PROSITE" id="PS50255">
    <property type="entry name" value="CYTOCHROME_B5_2"/>
    <property type="match status" value="1"/>
</dbReference>
<dbReference type="Proteomes" id="UP001160483">
    <property type="component" value="Unassembled WGS sequence"/>
</dbReference>
<dbReference type="SUPFAM" id="SSF55856">
    <property type="entry name" value="Cytochrome b5-like heme/steroid binding domain"/>
    <property type="match status" value="1"/>
</dbReference>
<evidence type="ECO:0000313" key="7">
    <source>
        <dbReference type="Proteomes" id="UP001160483"/>
    </source>
</evidence>
<keyword evidence="3" id="KW-0408">Iron</keyword>
<dbReference type="GO" id="GO:0046872">
    <property type="term" value="F:metal ion binding"/>
    <property type="evidence" value="ECO:0007669"/>
    <property type="project" value="UniProtKB-KW"/>
</dbReference>
<keyword evidence="2" id="KW-0479">Metal-binding</keyword>
<evidence type="ECO:0000259" key="5">
    <source>
        <dbReference type="PROSITE" id="PS50255"/>
    </source>
</evidence>
<dbReference type="EMBL" id="CAKKTJ010000116">
    <property type="protein sequence ID" value="CAH0474909.1"/>
    <property type="molecule type" value="Genomic_DNA"/>
</dbReference>
<dbReference type="SMART" id="SM01117">
    <property type="entry name" value="Cyt-b5"/>
    <property type="match status" value="1"/>
</dbReference>
<sequence length="303" mass="33252">MENPLTLNNSKILPDEPTHGIKTSRGFCVDPVLFPAPKLFYILKAVAPSSMSATDSCYPNCMDIGEDKLLQIEEETTKHTNVDMELKINEVDTIQTVDLEELGLATALVVSEEQEKSIVVDYEDSDEDHHVELREKEVTCALSACGTLTDSTVADTDLSNGRLARRRSRCGSIESVSLRGKSVMFQQETTTESSLSTSVTDGKEKIRCSKVHKLCMCEVKQHRSLESCWLVSSGQVYDATGLVTAHPGGIRSILRKAGGPDCARDMQFHTKAARKMMEKCFIGKLAQCGDDVNCTGDSNCSIM</sequence>
<dbReference type="GO" id="GO:0016020">
    <property type="term" value="C:membrane"/>
    <property type="evidence" value="ECO:0007669"/>
    <property type="project" value="TreeGrafter"/>
</dbReference>
<comment type="caution">
    <text evidence="6">The sequence shown here is derived from an EMBL/GenBank/DDBJ whole genome shotgun (WGS) entry which is preliminary data.</text>
</comment>
<dbReference type="PANTHER" id="PTHR19359:SF146">
    <property type="entry name" value="B5, PUTATIVE-RELATED"/>
    <property type="match status" value="1"/>
</dbReference>
<feature type="domain" description="Cytochrome b5 heme-binding" evidence="5">
    <location>
        <begin position="218"/>
        <end position="286"/>
    </location>
</feature>
<evidence type="ECO:0000256" key="3">
    <source>
        <dbReference type="ARBA" id="ARBA00023004"/>
    </source>
</evidence>
<keyword evidence="1" id="KW-0349">Heme</keyword>
<dbReference type="PANTHER" id="PTHR19359">
    <property type="entry name" value="CYTOCHROME B5"/>
    <property type="match status" value="1"/>
</dbReference>
<dbReference type="InterPro" id="IPR001199">
    <property type="entry name" value="Cyt_B5-like_heme/steroid-bd"/>
</dbReference>
<dbReference type="Pfam" id="PF00173">
    <property type="entry name" value="Cyt-b5"/>
    <property type="match status" value="1"/>
</dbReference>
<gene>
    <name evidence="6" type="ORF">PBS003_LOCUS1747</name>
</gene>
<dbReference type="AlphaFoldDB" id="A0AAU9KRU7"/>
<comment type="similarity">
    <text evidence="4">Belongs to the cytochrome b5 family.</text>
</comment>
<protein>
    <recommendedName>
        <fullName evidence="5">Cytochrome b5 heme-binding domain-containing protein</fullName>
    </recommendedName>
</protein>
<dbReference type="PRINTS" id="PR00363">
    <property type="entry name" value="CYTOCHROMEB5"/>
</dbReference>